<dbReference type="SUPFAM" id="SSF48163">
    <property type="entry name" value="An anticodon-binding domain of class I aminoacyl-tRNA synthetases"/>
    <property type="match status" value="1"/>
</dbReference>
<keyword evidence="7" id="KW-0862">Zinc</keyword>
<keyword evidence="3 7" id="KW-0547">Nucleotide-binding</keyword>
<dbReference type="InterPro" id="IPR000924">
    <property type="entry name" value="Glu/Gln-tRNA-synth"/>
</dbReference>
<dbReference type="InterPro" id="IPR004527">
    <property type="entry name" value="Glu-tRNA-ligase_bac/mito"/>
</dbReference>
<sequence length="495" mass="55605">MTQVRTRIAPSPTGDPHVGTAYIALFNRCFARQHGGKFILRIEDTDQVRSTAQSEHDILASLQWLGLEWDEGPGIGGDFGPYRQSERSDIYVEHITTLLDTGHAFHCFCTAERLDEVRKEQMAAKQQPGYDGHCAHLSKADVEAKLAAKQDYVIRMRVPESGNCEFNDMLRGEVSIAWSQIDMQVLMKSDGLPTYHFANVVDDHLMEISHVVRGEEWINSVPKHVLLYQYFNWTPPVFCHMPLLRNPDKSKLSKRKNPTSINYYRDMGYLPEALLNYLGMMGWTMPNGDEVFTLAAMEAAFDISRVSLGGPVFDTEKLDWLNGKYLRESGSDADFQARLLAWAQNSGRLEPIIPLLRQRVEKLSDVAPLISYFFSGPVSIAPESFSHCKLAPVDACRALQFALWKLEALGTWNRDEVESALMKLAEVLDIKVRDFLAPLFVAISGQPVSLSVIDSIAVIGLDLSRARLRIAIETLGGISKKQAKNLEKEFAQLGQ</sequence>
<dbReference type="Proteomes" id="UP000051934">
    <property type="component" value="Unassembled WGS sequence"/>
</dbReference>
<dbReference type="InterPro" id="IPR049940">
    <property type="entry name" value="GluQ/Sye"/>
</dbReference>
<dbReference type="GO" id="GO:0008270">
    <property type="term" value="F:zinc ion binding"/>
    <property type="evidence" value="ECO:0007669"/>
    <property type="project" value="UniProtKB-UniRule"/>
</dbReference>
<comment type="subunit">
    <text evidence="7">Monomer.</text>
</comment>
<feature type="binding site" evidence="7">
    <location>
        <position position="136"/>
    </location>
    <ligand>
        <name>Zn(2+)</name>
        <dbReference type="ChEBI" id="CHEBI:29105"/>
    </ligand>
</feature>
<comment type="function">
    <text evidence="7">Catalyzes the attachment of glutamate to tRNA(Glu) in a two-step reaction: glutamate is first activated by ATP to form Glu-AMP and then transferred to the acceptor end of tRNA(Glu).</text>
</comment>
<dbReference type="Pfam" id="PF00749">
    <property type="entry name" value="tRNA-synt_1c"/>
    <property type="match status" value="1"/>
</dbReference>
<feature type="binding site" evidence="7">
    <location>
        <position position="109"/>
    </location>
    <ligand>
        <name>Zn(2+)</name>
        <dbReference type="ChEBI" id="CHEBI:29105"/>
    </ligand>
</feature>
<accession>A0A0R2SBH6</accession>
<comment type="subcellular location">
    <subcellularLocation>
        <location evidence="7">Cytoplasm</location>
    </subcellularLocation>
</comment>
<evidence type="ECO:0000256" key="1">
    <source>
        <dbReference type="ARBA" id="ARBA00007894"/>
    </source>
</evidence>
<dbReference type="PROSITE" id="PS00178">
    <property type="entry name" value="AA_TRNA_LIGASE_I"/>
    <property type="match status" value="1"/>
</dbReference>
<dbReference type="NCBIfam" id="TIGR00464">
    <property type="entry name" value="gltX_bact"/>
    <property type="match status" value="1"/>
</dbReference>
<feature type="domain" description="Aminoacyl-tRNA synthetase class I anticodon-binding" evidence="9">
    <location>
        <begin position="337"/>
        <end position="472"/>
    </location>
</feature>
<dbReference type="HAMAP" id="MF_00022">
    <property type="entry name" value="Glu_tRNA_synth_type1"/>
    <property type="match status" value="1"/>
</dbReference>
<organism evidence="10 11">
    <name type="scientific">OM182 bacterium BACL3 MAG-120507-bin80</name>
    <dbReference type="NCBI Taxonomy" id="1655577"/>
    <lineage>
        <taxon>Bacteria</taxon>
        <taxon>Pseudomonadati</taxon>
        <taxon>Pseudomonadota</taxon>
        <taxon>Gammaproteobacteria</taxon>
        <taxon>OMG group</taxon>
        <taxon>OM182 clade</taxon>
    </lineage>
</organism>
<comment type="caution">
    <text evidence="10">The sequence shown here is derived from an EMBL/GenBank/DDBJ whole genome shotgun (WGS) entry which is preliminary data.</text>
</comment>
<evidence type="ECO:0000256" key="7">
    <source>
        <dbReference type="HAMAP-Rule" id="MF_00022"/>
    </source>
</evidence>
<dbReference type="InterPro" id="IPR033910">
    <property type="entry name" value="GluRS_core"/>
</dbReference>
<evidence type="ECO:0000256" key="2">
    <source>
        <dbReference type="ARBA" id="ARBA00022598"/>
    </source>
</evidence>
<protein>
    <recommendedName>
        <fullName evidence="7">Glutamate--tRNA ligase</fullName>
        <ecNumber evidence="7">6.1.1.17</ecNumber>
    </recommendedName>
    <alternativeName>
        <fullName evidence="7">Glutamyl-tRNA synthetase</fullName>
        <shortName evidence="7">GluRS</shortName>
    </alternativeName>
</protein>
<evidence type="ECO:0000256" key="5">
    <source>
        <dbReference type="ARBA" id="ARBA00022917"/>
    </source>
</evidence>
<dbReference type="EMBL" id="LIBB01000305">
    <property type="protein sequence ID" value="KRO70667.1"/>
    <property type="molecule type" value="Genomic_DNA"/>
</dbReference>
<feature type="binding site" evidence="7">
    <location>
        <position position="254"/>
    </location>
    <ligand>
        <name>ATP</name>
        <dbReference type="ChEBI" id="CHEBI:30616"/>
    </ligand>
</feature>
<dbReference type="PANTHER" id="PTHR43311">
    <property type="entry name" value="GLUTAMATE--TRNA LIGASE"/>
    <property type="match status" value="1"/>
</dbReference>
<evidence type="ECO:0000256" key="6">
    <source>
        <dbReference type="ARBA" id="ARBA00023146"/>
    </source>
</evidence>
<evidence type="ECO:0000259" key="8">
    <source>
        <dbReference type="Pfam" id="PF00749"/>
    </source>
</evidence>
<keyword evidence="5 7" id="KW-0648">Protein biosynthesis</keyword>
<evidence type="ECO:0000313" key="10">
    <source>
        <dbReference type="EMBL" id="KRO70667.1"/>
    </source>
</evidence>
<evidence type="ECO:0000259" key="9">
    <source>
        <dbReference type="Pfam" id="PF19269"/>
    </source>
</evidence>
<dbReference type="InterPro" id="IPR020058">
    <property type="entry name" value="Glu/Gln-tRNA-synth_Ib_cat-dom"/>
</dbReference>
<keyword evidence="7" id="KW-0963">Cytoplasm</keyword>
<evidence type="ECO:0000313" key="11">
    <source>
        <dbReference type="Proteomes" id="UP000051934"/>
    </source>
</evidence>
<dbReference type="GO" id="GO:0000049">
    <property type="term" value="F:tRNA binding"/>
    <property type="evidence" value="ECO:0007669"/>
    <property type="project" value="InterPro"/>
</dbReference>
<dbReference type="EC" id="6.1.1.17" evidence="7"/>
<gene>
    <name evidence="7" type="primary">gltX</name>
    <name evidence="10" type="ORF">ABR69_02485</name>
</gene>
<dbReference type="PRINTS" id="PR00987">
    <property type="entry name" value="TRNASYNTHGLU"/>
</dbReference>
<dbReference type="InterPro" id="IPR020751">
    <property type="entry name" value="aa-tRNA-synth_I_codon-bd_sub2"/>
</dbReference>
<evidence type="ECO:0000256" key="4">
    <source>
        <dbReference type="ARBA" id="ARBA00022840"/>
    </source>
</evidence>
<evidence type="ECO:0000256" key="3">
    <source>
        <dbReference type="ARBA" id="ARBA00022741"/>
    </source>
</evidence>
<proteinExistence type="inferred from homology"/>
<reference evidence="10 11" key="1">
    <citation type="submission" date="2015-10" db="EMBL/GenBank/DDBJ databases">
        <title>Metagenome-Assembled Genomes uncover a global brackish microbiome.</title>
        <authorList>
            <person name="Hugerth L.W."/>
            <person name="Larsson J."/>
            <person name="Alneberg J."/>
            <person name="Lindh M.V."/>
            <person name="Legrand C."/>
            <person name="Pinhassi J."/>
            <person name="Andersson A.F."/>
        </authorList>
    </citation>
    <scope>NUCLEOTIDE SEQUENCE [LARGE SCALE GENOMIC DNA]</scope>
    <source>
        <strain evidence="10">BACL4 MAG-120507-bin80</strain>
    </source>
</reference>
<dbReference type="FunFam" id="3.40.50.620:FF:000045">
    <property type="entry name" value="Glutamate--tRNA ligase, mitochondrial"/>
    <property type="match status" value="1"/>
</dbReference>
<keyword evidence="7" id="KW-0479">Metal-binding</keyword>
<dbReference type="AlphaFoldDB" id="A0A0R2SBH6"/>
<dbReference type="Gene3D" id="3.40.50.620">
    <property type="entry name" value="HUPs"/>
    <property type="match status" value="1"/>
</dbReference>
<feature type="domain" description="Glutamyl/glutaminyl-tRNA synthetase class Ib catalytic" evidence="8">
    <location>
        <begin position="3"/>
        <end position="320"/>
    </location>
</feature>
<keyword evidence="2 7" id="KW-0436">Ligase</keyword>
<dbReference type="InterPro" id="IPR045462">
    <property type="entry name" value="aa-tRNA-synth_I_cd-bd"/>
</dbReference>
<keyword evidence="4 7" id="KW-0067">ATP-binding</keyword>
<dbReference type="InterPro" id="IPR001412">
    <property type="entry name" value="aa-tRNA-synth_I_CS"/>
</dbReference>
<comment type="catalytic activity">
    <reaction evidence="7">
        <text>tRNA(Glu) + L-glutamate + ATP = L-glutamyl-tRNA(Glu) + AMP + diphosphate</text>
        <dbReference type="Rhea" id="RHEA:23540"/>
        <dbReference type="Rhea" id="RHEA-COMP:9663"/>
        <dbReference type="Rhea" id="RHEA-COMP:9680"/>
        <dbReference type="ChEBI" id="CHEBI:29985"/>
        <dbReference type="ChEBI" id="CHEBI:30616"/>
        <dbReference type="ChEBI" id="CHEBI:33019"/>
        <dbReference type="ChEBI" id="CHEBI:78442"/>
        <dbReference type="ChEBI" id="CHEBI:78520"/>
        <dbReference type="ChEBI" id="CHEBI:456215"/>
        <dbReference type="EC" id="6.1.1.17"/>
    </reaction>
</comment>
<dbReference type="CDD" id="cd00808">
    <property type="entry name" value="GluRS_core"/>
    <property type="match status" value="1"/>
</dbReference>
<comment type="similarity">
    <text evidence="1 7">Belongs to the class-I aminoacyl-tRNA synthetase family. Glutamate--tRNA ligase type 1 subfamily.</text>
</comment>
<dbReference type="GO" id="GO:0005524">
    <property type="term" value="F:ATP binding"/>
    <property type="evidence" value="ECO:0007669"/>
    <property type="project" value="UniProtKB-UniRule"/>
</dbReference>
<feature type="binding site" evidence="7">
    <location>
        <position position="134"/>
    </location>
    <ligand>
        <name>Zn(2+)</name>
        <dbReference type="ChEBI" id="CHEBI:29105"/>
    </ligand>
</feature>
<name>A0A0R2SBH6_9GAMM</name>
<dbReference type="PANTHER" id="PTHR43311:SF2">
    <property type="entry name" value="GLUTAMATE--TRNA LIGASE, MITOCHONDRIAL-RELATED"/>
    <property type="match status" value="1"/>
</dbReference>
<dbReference type="Pfam" id="PF19269">
    <property type="entry name" value="Anticodon_2"/>
    <property type="match status" value="1"/>
</dbReference>
<keyword evidence="6 7" id="KW-0030">Aminoacyl-tRNA synthetase</keyword>
<dbReference type="GO" id="GO:0006424">
    <property type="term" value="P:glutamyl-tRNA aminoacylation"/>
    <property type="evidence" value="ECO:0007669"/>
    <property type="project" value="UniProtKB-UniRule"/>
</dbReference>
<dbReference type="GO" id="GO:0005829">
    <property type="term" value="C:cytosol"/>
    <property type="evidence" value="ECO:0007669"/>
    <property type="project" value="TreeGrafter"/>
</dbReference>
<dbReference type="InterPro" id="IPR008925">
    <property type="entry name" value="aa_tRNA-synth_I_cd-bd_sf"/>
</dbReference>
<feature type="short sequence motif" description="'KMSKS' region" evidence="7">
    <location>
        <begin position="251"/>
        <end position="255"/>
    </location>
</feature>
<comment type="cofactor">
    <cofactor evidence="7">
        <name>Zn(2+)</name>
        <dbReference type="ChEBI" id="CHEBI:29105"/>
    </cofactor>
    <text evidence="7">Binds 1 zinc ion per subunit.</text>
</comment>
<dbReference type="SUPFAM" id="SSF52374">
    <property type="entry name" value="Nucleotidylyl transferase"/>
    <property type="match status" value="1"/>
</dbReference>
<feature type="binding site" evidence="7">
    <location>
        <position position="107"/>
    </location>
    <ligand>
        <name>Zn(2+)</name>
        <dbReference type="ChEBI" id="CHEBI:29105"/>
    </ligand>
</feature>
<dbReference type="Gene3D" id="1.10.10.350">
    <property type="match status" value="1"/>
</dbReference>
<feature type="short sequence motif" description="'HIGH' region" evidence="7">
    <location>
        <begin position="10"/>
        <end position="20"/>
    </location>
</feature>
<dbReference type="InterPro" id="IPR014729">
    <property type="entry name" value="Rossmann-like_a/b/a_fold"/>
</dbReference>
<dbReference type="GO" id="GO:0004818">
    <property type="term" value="F:glutamate-tRNA ligase activity"/>
    <property type="evidence" value="ECO:0007669"/>
    <property type="project" value="UniProtKB-UniRule"/>
</dbReference>